<name>G5J6L4_CROWT</name>
<dbReference type="EMBL" id="AESD01000458">
    <property type="protein sequence ID" value="EHJ12176.1"/>
    <property type="molecule type" value="Genomic_DNA"/>
</dbReference>
<evidence type="ECO:0000313" key="3">
    <source>
        <dbReference type="Proteomes" id="UP000003477"/>
    </source>
</evidence>
<dbReference type="InterPro" id="IPR002123">
    <property type="entry name" value="Plipid/glycerol_acylTrfase"/>
</dbReference>
<comment type="caution">
    <text evidence="2">The sequence shown here is derived from an EMBL/GenBank/DDBJ whole genome shotgun (WGS) entry which is preliminary data.</text>
</comment>
<proteinExistence type="predicted"/>
<dbReference type="RefSeq" id="WP_007311217.1">
    <property type="nucleotide sequence ID" value="NZ_AESD01000458.1"/>
</dbReference>
<sequence>MNQASIHAQPPLEYIPPNFNPWLYRGVKNCLPLWLQWQTTIQEIEGNNVEQLAYLYQQFQEKKIRFLMAFRHPSINDPYCMGHLVWTLLPKVAKEKKISLENPLHSHFMYDRGIPLWAGSTVGWLYSNLGGTSIQRGKLDIPGLRSARELFVNSQFPISAAPEGATNGHNEIISPLEPGISQLGFWCAEDLRKSNRKEAVFLVPIGIQYFYVSPPWQEIEKLLTQLEKDAGISSNNHSLETPKLYERLYGLGQHFLVVMENFYRQFYHQNLGNNSEQTLQERLQKLLNTSLEVAETYFNLKPKGTVIDRCRRLEQAGWDYIYRDDFKEINKLSSVEKGLGDRIAEEASLRMWHMRLVESFVAVTGYYVKDKPSAERFADTVLLLWDVVAKIKGENPFFRPQLGKQKALITVGDPISVSDRFDAYKKSRRQAVTTLTQDLENSLDRLIIRS</sequence>
<gene>
    <name evidence="2" type="ORF">CWATWH0003_3114</name>
</gene>
<evidence type="ECO:0000259" key="1">
    <source>
        <dbReference type="SMART" id="SM00563"/>
    </source>
</evidence>
<protein>
    <recommendedName>
        <fullName evidence="1">Phospholipid/glycerol acyltransferase domain-containing protein</fullName>
    </recommendedName>
</protein>
<dbReference type="GO" id="GO:0016746">
    <property type="term" value="F:acyltransferase activity"/>
    <property type="evidence" value="ECO:0007669"/>
    <property type="project" value="InterPro"/>
</dbReference>
<dbReference type="GeneID" id="88766699"/>
<dbReference type="SMART" id="SM00563">
    <property type="entry name" value="PlsC"/>
    <property type="match status" value="1"/>
</dbReference>
<accession>G5J6L4</accession>
<evidence type="ECO:0000313" key="2">
    <source>
        <dbReference type="EMBL" id="EHJ12176.1"/>
    </source>
</evidence>
<dbReference type="AlphaFoldDB" id="G5J6L4"/>
<dbReference type="Proteomes" id="UP000003477">
    <property type="component" value="Unassembled WGS sequence"/>
</dbReference>
<feature type="domain" description="Phospholipid/glycerol acyltransferase" evidence="1">
    <location>
        <begin position="66"/>
        <end position="210"/>
    </location>
</feature>
<organism evidence="2 3">
    <name type="scientific">Crocosphaera watsonii WH 0003</name>
    <dbReference type="NCBI Taxonomy" id="423471"/>
    <lineage>
        <taxon>Bacteria</taxon>
        <taxon>Bacillati</taxon>
        <taxon>Cyanobacteriota</taxon>
        <taxon>Cyanophyceae</taxon>
        <taxon>Oscillatoriophycideae</taxon>
        <taxon>Chroococcales</taxon>
        <taxon>Aphanothecaceae</taxon>
        <taxon>Crocosphaera</taxon>
    </lineage>
</organism>
<reference evidence="2 3" key="1">
    <citation type="journal article" date="2011" name="Front. Microbiol.">
        <title>Two Strains of Crocosphaera watsonii with Highly Conserved Genomes are Distinguished by Strain-Specific Features.</title>
        <authorList>
            <person name="Bench S.R."/>
            <person name="Ilikchyan I.N."/>
            <person name="Tripp H.J."/>
            <person name="Zehr J.P."/>
        </authorList>
    </citation>
    <scope>NUCLEOTIDE SEQUENCE [LARGE SCALE GENOMIC DNA]</scope>
    <source>
        <strain evidence="2 3">WH 0003</strain>
    </source>
</reference>
<dbReference type="PATRIC" id="fig|423471.3.peg.2929"/>